<feature type="domain" description="Glycosyltransferase subfamily 4-like N-terminal" evidence="6">
    <location>
        <begin position="364"/>
        <end position="502"/>
    </location>
</feature>
<gene>
    <name evidence="7" type="ORF">EAH86_12520</name>
</gene>
<dbReference type="Pfam" id="PF13579">
    <property type="entry name" value="Glyco_trans_4_4"/>
    <property type="match status" value="1"/>
</dbReference>
<evidence type="ECO:0000256" key="1">
    <source>
        <dbReference type="ARBA" id="ARBA00021292"/>
    </source>
</evidence>
<dbReference type="InterPro" id="IPR001509">
    <property type="entry name" value="Epimerase_deHydtase"/>
</dbReference>
<evidence type="ECO:0000313" key="7">
    <source>
        <dbReference type="EMBL" id="TPG16056.1"/>
    </source>
</evidence>
<dbReference type="InterPro" id="IPR028098">
    <property type="entry name" value="Glyco_trans_4-like_N"/>
</dbReference>
<sequence>MTSPHTSMPPAVAAGKRSPRRVAVLGASGFVGGAVVKALADQGDLAVPIRAPRLSVQSSDVSLEVAARDDVVALLAAELSGCDAVVNAAGVPDASSTDALDLLAANAVLVGMCAKACSVAGVPRFVQVSSAVVQGNAPTLDESDAVLAFSAYSKSKIAGEVVASLHNPGELVIYRPPSVHAPDRRITGALARIARSPLASVVQPVDSPTPQALLDNVAAAVAYLTREEAPVGVVIHPWEGLTTHSLLTYLGARRIRVLPRAVARTVISAVRFAGHGYAPLGPHARRLEMLWFGQAQAPSALTAAGWTPPVGPEGWSALGQAVRRPSGAARPRLSPQAKVGRRARDESSVVYAVTVPSVAYSFLRGQLAYLRGRGWAVTLACSPGRGLDAVREREGVEVVELATARDIDVARDLRALVQWILLLRRVRPMVLNASTPKAALLALLAGRLTRVPVRIYLVRGLRLESESGLRRKVLTMMERISSWSATHVVAVSPSLSDELCKLRLTAGHVPIVIASGSSNGVDCERVARGVAAVDRQAQRRSLGVADDAYVVAFVGRVRRDKGVHELCAAMRHPELSTAVLVTQGDVEDDQAEAALSTLGERHIHLGWRDDIYEILALADVLALPTHREGFPNVVLEAAAASLPVVTTTATGAIDSVQDGVTGLVVPTGDAEALAQALSRLALDPTARRRMGAQAEVRARQEFSGEVIWEALEDLYCQAGATRPRGVTPALHEAVDR</sequence>
<accession>A0A502CW54</accession>
<evidence type="ECO:0000313" key="8">
    <source>
        <dbReference type="Proteomes" id="UP000317722"/>
    </source>
</evidence>
<dbReference type="SUPFAM" id="SSF51735">
    <property type="entry name" value="NAD(P)-binding Rossmann-fold domains"/>
    <property type="match status" value="1"/>
</dbReference>
<dbReference type="AlphaFoldDB" id="A0A502CW54"/>
<keyword evidence="8" id="KW-1185">Reference proteome</keyword>
<dbReference type="Proteomes" id="UP000317722">
    <property type="component" value="Unassembled WGS sequence"/>
</dbReference>
<protein>
    <recommendedName>
        <fullName evidence="1">D-inositol 3-phosphate glycosyltransferase</fullName>
    </recommendedName>
</protein>
<evidence type="ECO:0000256" key="2">
    <source>
        <dbReference type="ARBA" id="ARBA00022676"/>
    </source>
</evidence>
<organism evidence="7 8">
    <name type="scientific">Pedococcus bigeumensis</name>
    <dbReference type="NCBI Taxonomy" id="433644"/>
    <lineage>
        <taxon>Bacteria</taxon>
        <taxon>Bacillati</taxon>
        <taxon>Actinomycetota</taxon>
        <taxon>Actinomycetes</taxon>
        <taxon>Micrococcales</taxon>
        <taxon>Intrasporangiaceae</taxon>
        <taxon>Pedococcus</taxon>
    </lineage>
</organism>
<evidence type="ECO:0000256" key="3">
    <source>
        <dbReference type="ARBA" id="ARBA00022679"/>
    </source>
</evidence>
<dbReference type="PANTHER" id="PTHR45947">
    <property type="entry name" value="SULFOQUINOVOSYL TRANSFERASE SQD2"/>
    <property type="match status" value="1"/>
</dbReference>
<dbReference type="InterPro" id="IPR036291">
    <property type="entry name" value="NAD(P)-bd_dom_sf"/>
</dbReference>
<dbReference type="CDD" id="cd03808">
    <property type="entry name" value="GT4_CapM-like"/>
    <property type="match status" value="1"/>
</dbReference>
<dbReference type="Pfam" id="PF01370">
    <property type="entry name" value="Epimerase"/>
    <property type="match status" value="1"/>
</dbReference>
<dbReference type="PANTHER" id="PTHR45947:SF3">
    <property type="entry name" value="SULFOQUINOVOSYL TRANSFERASE SQD2"/>
    <property type="match status" value="1"/>
</dbReference>
<feature type="domain" description="NAD-dependent epimerase/dehydratase" evidence="5">
    <location>
        <begin position="22"/>
        <end position="189"/>
    </location>
</feature>
<evidence type="ECO:0000259" key="5">
    <source>
        <dbReference type="Pfam" id="PF01370"/>
    </source>
</evidence>
<dbReference type="GO" id="GO:0016757">
    <property type="term" value="F:glycosyltransferase activity"/>
    <property type="evidence" value="ECO:0007669"/>
    <property type="project" value="UniProtKB-KW"/>
</dbReference>
<dbReference type="Gene3D" id="3.40.50.2000">
    <property type="entry name" value="Glycogen Phosphorylase B"/>
    <property type="match status" value="2"/>
</dbReference>
<dbReference type="InterPro" id="IPR050194">
    <property type="entry name" value="Glycosyltransferase_grp1"/>
</dbReference>
<keyword evidence="2" id="KW-0328">Glycosyltransferase</keyword>
<dbReference type="GO" id="GO:1901137">
    <property type="term" value="P:carbohydrate derivative biosynthetic process"/>
    <property type="evidence" value="ECO:0007669"/>
    <property type="project" value="UniProtKB-ARBA"/>
</dbReference>
<keyword evidence="3 7" id="KW-0808">Transferase</keyword>
<feature type="domain" description="Glycosyl transferase family 1" evidence="4">
    <location>
        <begin position="534"/>
        <end position="695"/>
    </location>
</feature>
<evidence type="ECO:0000259" key="4">
    <source>
        <dbReference type="Pfam" id="PF00534"/>
    </source>
</evidence>
<dbReference type="Gene3D" id="3.40.50.720">
    <property type="entry name" value="NAD(P)-binding Rossmann-like Domain"/>
    <property type="match status" value="1"/>
</dbReference>
<dbReference type="SUPFAM" id="SSF53756">
    <property type="entry name" value="UDP-Glycosyltransferase/glycogen phosphorylase"/>
    <property type="match status" value="1"/>
</dbReference>
<dbReference type="EMBL" id="RCZM01000004">
    <property type="protein sequence ID" value="TPG16056.1"/>
    <property type="molecule type" value="Genomic_DNA"/>
</dbReference>
<name>A0A502CW54_9MICO</name>
<evidence type="ECO:0000259" key="6">
    <source>
        <dbReference type="Pfam" id="PF13579"/>
    </source>
</evidence>
<dbReference type="InterPro" id="IPR001296">
    <property type="entry name" value="Glyco_trans_1"/>
</dbReference>
<dbReference type="OrthoDB" id="9772485at2"/>
<proteinExistence type="predicted"/>
<comment type="caution">
    <text evidence="7">The sequence shown here is derived from an EMBL/GenBank/DDBJ whole genome shotgun (WGS) entry which is preliminary data.</text>
</comment>
<dbReference type="RefSeq" id="WP_140741193.1">
    <property type="nucleotide sequence ID" value="NZ_RCZM01000004.1"/>
</dbReference>
<reference evidence="7 8" key="1">
    <citation type="journal article" date="2019" name="Environ. Microbiol.">
        <title>Species interactions and distinct microbial communities in high Arctic permafrost affected cryosols are associated with the CH4 and CO2 gas fluxes.</title>
        <authorList>
            <person name="Altshuler I."/>
            <person name="Hamel J."/>
            <person name="Turney S."/>
            <person name="Magnuson E."/>
            <person name="Levesque R."/>
            <person name="Greer C."/>
            <person name="Whyte L.G."/>
        </authorList>
    </citation>
    <scope>NUCLEOTIDE SEQUENCE [LARGE SCALE GENOMIC DNA]</scope>
    <source>
        <strain evidence="7 8">S9.3A</strain>
    </source>
</reference>
<dbReference type="Pfam" id="PF00534">
    <property type="entry name" value="Glycos_transf_1"/>
    <property type="match status" value="1"/>
</dbReference>